<organism evidence="2 3">
    <name type="scientific">Candidatus Caccousia avicola</name>
    <dbReference type="NCBI Taxonomy" id="2840721"/>
    <lineage>
        <taxon>Bacteria</taxon>
        <taxon>Bacillati</taxon>
        <taxon>Bacillota</taxon>
        <taxon>Clostridia</taxon>
        <taxon>Eubacteriales</taxon>
        <taxon>Oscillospiraceae</taxon>
        <taxon>Oscillospiraceae incertae sedis</taxon>
        <taxon>Candidatus Caccousia</taxon>
    </lineage>
</organism>
<feature type="domain" description="Virulence-associated protein E-like" evidence="1">
    <location>
        <begin position="474"/>
        <end position="689"/>
    </location>
</feature>
<evidence type="ECO:0000259" key="1">
    <source>
        <dbReference type="Pfam" id="PF05272"/>
    </source>
</evidence>
<dbReference type="Proteomes" id="UP000824242">
    <property type="component" value="Unassembled WGS sequence"/>
</dbReference>
<dbReference type="Pfam" id="PF05272">
    <property type="entry name" value="VapE-like_dom"/>
    <property type="match status" value="1"/>
</dbReference>
<accession>A0A9D1AM35</accession>
<feature type="non-terminal residue" evidence="2">
    <location>
        <position position="810"/>
    </location>
</feature>
<evidence type="ECO:0000313" key="3">
    <source>
        <dbReference type="Proteomes" id="UP000824242"/>
    </source>
</evidence>
<reference evidence="2" key="2">
    <citation type="journal article" date="2021" name="PeerJ">
        <title>Extensive microbial diversity within the chicken gut microbiome revealed by metagenomics and culture.</title>
        <authorList>
            <person name="Gilroy R."/>
            <person name="Ravi A."/>
            <person name="Getino M."/>
            <person name="Pursley I."/>
            <person name="Horton D.L."/>
            <person name="Alikhan N.F."/>
            <person name="Baker D."/>
            <person name="Gharbi K."/>
            <person name="Hall N."/>
            <person name="Watson M."/>
            <person name="Adriaenssens E.M."/>
            <person name="Foster-Nyarko E."/>
            <person name="Jarju S."/>
            <person name="Secka A."/>
            <person name="Antonio M."/>
            <person name="Oren A."/>
            <person name="Chaudhuri R.R."/>
            <person name="La Ragione R."/>
            <person name="Hildebrand F."/>
            <person name="Pallen M.J."/>
        </authorList>
    </citation>
    <scope>NUCLEOTIDE SEQUENCE</scope>
    <source>
        <strain evidence="2">ChiSxjej1B13-7958</strain>
    </source>
</reference>
<protein>
    <recommendedName>
        <fullName evidence="1">Virulence-associated protein E-like domain-containing protein</fullName>
    </recommendedName>
</protein>
<dbReference type="AlphaFoldDB" id="A0A9D1AM35"/>
<comment type="caution">
    <text evidence="2">The sequence shown here is derived from an EMBL/GenBank/DDBJ whole genome shotgun (WGS) entry which is preliminary data.</text>
</comment>
<gene>
    <name evidence="2" type="ORF">IAB89_05485</name>
</gene>
<proteinExistence type="predicted"/>
<evidence type="ECO:0000313" key="2">
    <source>
        <dbReference type="EMBL" id="HIR47097.1"/>
    </source>
</evidence>
<dbReference type="PANTHER" id="PTHR34985:SF1">
    <property type="entry name" value="SLR0554 PROTEIN"/>
    <property type="match status" value="1"/>
</dbReference>
<name>A0A9D1AM35_9FIRM</name>
<dbReference type="InterPro" id="IPR007936">
    <property type="entry name" value="VapE-like_dom"/>
</dbReference>
<reference evidence="2" key="1">
    <citation type="submission" date="2020-10" db="EMBL/GenBank/DDBJ databases">
        <authorList>
            <person name="Gilroy R."/>
        </authorList>
    </citation>
    <scope>NUCLEOTIDE SEQUENCE</scope>
    <source>
        <strain evidence="2">ChiSxjej1B13-7958</strain>
    </source>
</reference>
<dbReference type="PANTHER" id="PTHR34985">
    <property type="entry name" value="SLR0554 PROTEIN"/>
    <property type="match status" value="1"/>
</dbReference>
<sequence>MLIAIGRSRKAAQWQNREMLWSEFLDKLANTTRTRETVNDYAAMTKAERDNVKDVGGFVGGYLKNGRRSSASAVNRCLICLDADNADTGLLDDLDMTFINAYALYSTHSHTPEKMRLRLIIPLSRTVTPDEYAAIARRVADDLTLARFDPTTFEPARLMYWPSTPEDGEFVFRYADQPFLDPDEVLATYADWQDASLWPTTQPVEAKMRRSVSKQEDPLTKRGIIGAFCRAHSITDILENVLSDRYTSTTQDDRYTFVGGSTTGGLVVYDDKYAFSHHATDPAGGKLCNAFDLVRWHLFTPGGTAPDGSRVGDENASIRRMQEYAAQDVATRRTLSEERREQAALEFGDLAALEAQPAQAQFTDENWQEKLEVDKQGRVKDTLGNLALILRNDPRLKDIAYNIHRSGIDIRRDAEGRTTLPWTPIKPGWNESDLGSLLIYLDHVYTLYTPAKLKSILLAIATERSYHPIRDYIESLPAWDGVPRVDTLFVDYLGAADTAYTRAVARKMLVAAIARVYQPGIKFDSVVVLNGPQGMGKSSFFAKLGGKWFSDSLTIGDMKDKAAPEKLQGQWILELGELAGLKKVDVETVKAFITRQDDKFRHSYGYSVEDHPRQCIIVGSTNNEDGFLRDITGNRRFWPVTCASGGAHRPWQVADVVEQLWAEAYMLYQHGEPLYLTPEVERLAEAEQSGALESDAREGVVEEYLERLLPEDWDRMDLAERRGFLRNDQFSGGDKPGTVRRTVVSAVEIWAECFGKDPSQIKRSDTYDIFGMLMRIGGWEKYKGNKNGLIRRPPYGPQRCYQRVAQGHST</sequence>
<dbReference type="EMBL" id="DVGZ01000054">
    <property type="protein sequence ID" value="HIR47097.1"/>
    <property type="molecule type" value="Genomic_DNA"/>
</dbReference>